<dbReference type="NCBIfam" id="TIGR00257">
    <property type="entry name" value="IMPACT_YIGZ"/>
    <property type="match status" value="1"/>
</dbReference>
<dbReference type="InterPro" id="IPR015269">
    <property type="entry name" value="UPF0029_Impact_C"/>
</dbReference>
<dbReference type="GO" id="GO:0005737">
    <property type="term" value="C:cytoplasm"/>
    <property type="evidence" value="ECO:0007669"/>
    <property type="project" value="TreeGrafter"/>
</dbReference>
<dbReference type="PATRIC" id="fig|546269.5.peg.1447"/>
<dbReference type="InterPro" id="IPR001498">
    <property type="entry name" value="Impact_N"/>
</dbReference>
<dbReference type="InterPro" id="IPR020569">
    <property type="entry name" value="UPF0029_Impact_CS"/>
</dbReference>
<dbReference type="KEGG" id="faa:HMPREF0389_00942"/>
<dbReference type="InterPro" id="IPR015796">
    <property type="entry name" value="Impact_YigZ-like"/>
</dbReference>
<dbReference type="Proteomes" id="UP000007468">
    <property type="component" value="Chromosome"/>
</dbReference>
<organism evidence="4 5">
    <name type="scientific">Filifactor alocis (strain ATCC 35896 / CCUG 47790 / D40 B5)</name>
    <name type="common">Fusobacterium alocis</name>
    <dbReference type="NCBI Taxonomy" id="546269"/>
    <lineage>
        <taxon>Bacteria</taxon>
        <taxon>Bacillati</taxon>
        <taxon>Bacillota</taxon>
        <taxon>Clostridia</taxon>
        <taxon>Peptostreptococcales</taxon>
        <taxon>Filifactoraceae</taxon>
        <taxon>Filifactor</taxon>
    </lineage>
</organism>
<dbReference type="Pfam" id="PF01205">
    <property type="entry name" value="Impact_N"/>
    <property type="match status" value="1"/>
</dbReference>
<keyword evidence="5" id="KW-1185">Reference proteome</keyword>
<gene>
    <name evidence="4" type="ordered locus">HMPREF0389_00942</name>
</gene>
<protein>
    <submittedName>
        <fullName evidence="4">YigZ family protein</fullName>
    </submittedName>
</protein>
<sequence length="213" mass="24423">MKSYRTIQQSGENEIVIEKSRFIAHCRYVETVEEAENFIHEMKKKYYDATHNVSAYRLMMEPLVEKSSDDGEPSGTSGLPMLSVLRQLNLYNVCVVVTRYFGGIKLGKGGLVRAYSQSAAQGVKQTGIVSKEVHQVMSLKMDYTLYGKVKNEVEKRGFLLKDTLFSDMVELQLYVKEEEVESLSSYFIDFCEGRIEIQLGEKEYMERLVDCES</sequence>
<dbReference type="AlphaFoldDB" id="D6GQG7"/>
<dbReference type="PROSITE" id="PS00910">
    <property type="entry name" value="UPF0029"/>
    <property type="match status" value="1"/>
</dbReference>
<evidence type="ECO:0000313" key="4">
    <source>
        <dbReference type="EMBL" id="EFE29020.2"/>
    </source>
</evidence>
<dbReference type="SUPFAM" id="SSF54980">
    <property type="entry name" value="EF-G C-terminal domain-like"/>
    <property type="match status" value="1"/>
</dbReference>
<dbReference type="GO" id="GO:0006446">
    <property type="term" value="P:regulation of translational initiation"/>
    <property type="evidence" value="ECO:0007669"/>
    <property type="project" value="TreeGrafter"/>
</dbReference>
<evidence type="ECO:0000256" key="1">
    <source>
        <dbReference type="ARBA" id="ARBA00007665"/>
    </source>
</evidence>
<evidence type="ECO:0000259" key="3">
    <source>
        <dbReference type="Pfam" id="PF09186"/>
    </source>
</evidence>
<dbReference type="SUPFAM" id="SSF54211">
    <property type="entry name" value="Ribosomal protein S5 domain 2-like"/>
    <property type="match status" value="1"/>
</dbReference>
<dbReference type="EMBL" id="CP002390">
    <property type="protein sequence ID" value="EFE29020.2"/>
    <property type="molecule type" value="Genomic_DNA"/>
</dbReference>
<dbReference type="InterPro" id="IPR036956">
    <property type="entry name" value="Impact_N_sf"/>
</dbReference>
<feature type="domain" description="UPF0029" evidence="3">
    <location>
        <begin position="139"/>
        <end position="194"/>
    </location>
</feature>
<dbReference type="InterPro" id="IPR020568">
    <property type="entry name" value="Ribosomal_Su5_D2-typ_SF"/>
</dbReference>
<dbReference type="Gene3D" id="3.30.230.30">
    <property type="entry name" value="Impact, N-terminal domain"/>
    <property type="match status" value="1"/>
</dbReference>
<dbReference type="PANTHER" id="PTHR16301:SF20">
    <property type="entry name" value="IMPACT FAMILY MEMBER YIGZ"/>
    <property type="match status" value="1"/>
</dbReference>
<dbReference type="HOGENOM" id="CLU_083552_2_1_9"/>
<reference evidence="5" key="1">
    <citation type="submission" date="2010-12" db="EMBL/GenBank/DDBJ databases">
        <title>The genome sequence of Filifactor alocis strain ATCC 35896.</title>
        <authorList>
            <consortium name="The Broad Institute Genome Sequencing Platform"/>
            <person name="Ward D."/>
            <person name="Earl A."/>
            <person name="Feldgarden M."/>
            <person name="Young S.K."/>
            <person name="Gargeya S."/>
            <person name="Zeng Q."/>
            <person name="Alvarado L."/>
            <person name="Berlin A."/>
            <person name="Bochicchio J."/>
            <person name="Chapman S.B."/>
            <person name="Chen Z."/>
            <person name="Freedman E."/>
            <person name="Gellesch M."/>
            <person name="Goldberg J."/>
            <person name="Griggs A."/>
            <person name="Gujja S."/>
            <person name="Heilman E."/>
            <person name="Heiman D."/>
            <person name="Howarth C."/>
            <person name="Mehta T."/>
            <person name="Neiman D."/>
            <person name="Pearson M."/>
            <person name="Roberts A."/>
            <person name="Saif S."/>
            <person name="Shea T."/>
            <person name="Shenoy N."/>
            <person name="Sisk P."/>
            <person name="Stolte C."/>
            <person name="Sykes S."/>
            <person name="White J."/>
            <person name="Yandava C."/>
            <person name="Izard J."/>
            <person name="Blanton J.M."/>
            <person name="Baranova O.V."/>
            <person name="Tanner A.C."/>
            <person name="Dewhirst F.E."/>
            <person name="Haas B."/>
            <person name="Nusbaum C."/>
            <person name="Birren B."/>
        </authorList>
    </citation>
    <scope>NUCLEOTIDE SEQUENCE [LARGE SCALE GENOMIC DNA]</scope>
    <source>
        <strain evidence="5">ATCC 35896 / D40 B5</strain>
    </source>
</reference>
<evidence type="ECO:0000313" key="5">
    <source>
        <dbReference type="Proteomes" id="UP000007468"/>
    </source>
</evidence>
<name>D6GQG7_FILAD</name>
<dbReference type="eggNOG" id="COG1739">
    <property type="taxonomic scope" value="Bacteria"/>
</dbReference>
<dbReference type="InterPro" id="IPR023582">
    <property type="entry name" value="Impact"/>
</dbReference>
<dbReference type="InterPro" id="IPR035647">
    <property type="entry name" value="EFG_III/V"/>
</dbReference>
<comment type="similarity">
    <text evidence="1">Belongs to the IMPACT family.</text>
</comment>
<dbReference type="Pfam" id="PF09186">
    <property type="entry name" value="DUF1949"/>
    <property type="match status" value="1"/>
</dbReference>
<accession>D6GQG7</accession>
<dbReference type="RefSeq" id="WP_014262934.1">
    <property type="nucleotide sequence ID" value="NC_016630.1"/>
</dbReference>
<proteinExistence type="inferred from homology"/>
<dbReference type="Gene3D" id="3.30.70.240">
    <property type="match status" value="1"/>
</dbReference>
<dbReference type="PANTHER" id="PTHR16301">
    <property type="entry name" value="IMPACT-RELATED"/>
    <property type="match status" value="1"/>
</dbReference>
<feature type="domain" description="Impact N-terminal" evidence="2">
    <location>
        <begin position="19"/>
        <end position="121"/>
    </location>
</feature>
<dbReference type="STRING" id="546269.HMPREF0389_00942"/>
<evidence type="ECO:0000259" key="2">
    <source>
        <dbReference type="Pfam" id="PF01205"/>
    </source>
</evidence>